<organism evidence="11 12">
    <name type="scientific">Candidatus Thiopontia autotrophica</name>
    <dbReference type="NCBI Taxonomy" id="2841688"/>
    <lineage>
        <taxon>Bacteria</taxon>
        <taxon>Pseudomonadati</taxon>
        <taxon>Pseudomonadota</taxon>
        <taxon>Gammaproteobacteria</taxon>
        <taxon>Candidatus Thiopontia</taxon>
    </lineage>
</organism>
<evidence type="ECO:0000256" key="8">
    <source>
        <dbReference type="PROSITE-ProRule" id="PRU00433"/>
    </source>
</evidence>
<dbReference type="Pfam" id="PF13103">
    <property type="entry name" value="TonB_2"/>
    <property type="match status" value="1"/>
</dbReference>
<evidence type="ECO:0000256" key="3">
    <source>
        <dbReference type="ARBA" id="ARBA00022692"/>
    </source>
</evidence>
<accession>A0A8J6P7N4</accession>
<reference evidence="11 12" key="1">
    <citation type="submission" date="2020-08" db="EMBL/GenBank/DDBJ databases">
        <title>Bridging the membrane lipid divide: bacteria of the FCB group superphylum have the potential to synthesize archaeal ether lipids.</title>
        <authorList>
            <person name="Villanueva L."/>
            <person name="Von Meijenfeldt F.A.B."/>
            <person name="Westbye A.B."/>
            <person name="Yadav S."/>
            <person name="Hopmans E.C."/>
            <person name="Dutilh B.E."/>
            <person name="Sinninghe Damste J.S."/>
        </authorList>
    </citation>
    <scope>NUCLEOTIDE SEQUENCE [LARGE SCALE GENOMIC DNA]</scope>
    <source>
        <strain evidence="11">NIOZ-UU100</strain>
    </source>
</reference>
<dbReference type="PROSITE" id="PS51007">
    <property type="entry name" value="CYTC"/>
    <property type="match status" value="1"/>
</dbReference>
<comment type="caution">
    <text evidence="11">The sequence shown here is derived from an EMBL/GenBank/DDBJ whole genome shotgun (WGS) entry which is preliminary data.</text>
</comment>
<sequence>MNMFFKSISWAITVRIFSIVFAVVLVLDDASAVERSGHSALEDIQLLHKLHQAGALTKDEFAEIKKEILSTIARPTFYGPTPTERANELVEQWFDEAFQYIDLSDKEKREIRSMVSYVADERDGVPVIRDVVAGKLGEVWIEIDEIVVRDSQLIEQDIEIHNIELHLNPVVVAEIQQKTGISLDEVHANITLKTSCENNICKTSNQLDLPGFFSVKGSSLVGGERILRAILNNLEYLDDDEAVGAIVASLTLHEVNYEIADLGVIQRLFQLLEEKLGLNRAMIRDRAAIILQEISLMKEAGKITEVKGNNKAEIEQALLSNIDIASQAIQWVFGEPDKIVISIKPEKPMSLLSMWLTTVASDGDNLGEWVDIEFVGIPSSIEERSQMEHLHQHIVDQAIEDWISLHKMTPYQLQSEALIRGQELYAIYCSQCHGDDLLTTVGEDKHSYLEVKAGMRHADSRQENQLLELLNTLLEAGEKDALAMYLHWLWEQENYPDEAVVLMQQGMRLIKEKTAPDEAIALLKKSVELGYPEAAINLSNIYRFGIDSVEKKAKERRIQKMLREEMMLEEADLESEQITNSRRESDSQKLAQLRATIRQQIERVWNRPKSAPKDSSCRVKVTLVPGGHVGKVTVVSRSGNEAFDLSVVQAVNRAAPFPVPGSAALRRELRELEMTFEN</sequence>
<dbReference type="Gene3D" id="1.25.40.10">
    <property type="entry name" value="Tetratricopeptide repeat domain"/>
    <property type="match status" value="1"/>
</dbReference>
<dbReference type="PROSITE" id="PS52015">
    <property type="entry name" value="TONB_CTD"/>
    <property type="match status" value="1"/>
</dbReference>
<dbReference type="SUPFAM" id="SSF46626">
    <property type="entry name" value="Cytochrome c"/>
    <property type="match status" value="1"/>
</dbReference>
<evidence type="ECO:0000256" key="6">
    <source>
        <dbReference type="ARBA" id="ARBA00023004"/>
    </source>
</evidence>
<evidence type="ECO:0000256" key="4">
    <source>
        <dbReference type="ARBA" id="ARBA00022723"/>
    </source>
</evidence>
<dbReference type="InterPro" id="IPR037682">
    <property type="entry name" value="TonB_C"/>
</dbReference>
<dbReference type="GO" id="GO:0020037">
    <property type="term" value="F:heme binding"/>
    <property type="evidence" value="ECO:0007669"/>
    <property type="project" value="InterPro"/>
</dbReference>
<evidence type="ECO:0000259" key="10">
    <source>
        <dbReference type="PROSITE" id="PS52015"/>
    </source>
</evidence>
<dbReference type="InterPro" id="IPR036909">
    <property type="entry name" value="Cyt_c-like_dom_sf"/>
</dbReference>
<keyword evidence="5" id="KW-1133">Transmembrane helix</keyword>
<gene>
    <name evidence="11" type="ORF">H8D24_04375</name>
</gene>
<keyword evidence="7" id="KW-0472">Membrane</keyword>
<keyword evidence="2 8" id="KW-0349">Heme</keyword>
<dbReference type="NCBIfam" id="TIGR01352">
    <property type="entry name" value="tonB_Cterm"/>
    <property type="match status" value="1"/>
</dbReference>
<evidence type="ECO:0000259" key="9">
    <source>
        <dbReference type="PROSITE" id="PS51007"/>
    </source>
</evidence>
<dbReference type="GO" id="GO:0046872">
    <property type="term" value="F:metal ion binding"/>
    <property type="evidence" value="ECO:0007669"/>
    <property type="project" value="UniProtKB-KW"/>
</dbReference>
<dbReference type="Gene3D" id="3.30.1150.10">
    <property type="match status" value="1"/>
</dbReference>
<protein>
    <submittedName>
        <fullName evidence="11">TonB family protein</fullName>
    </submittedName>
</protein>
<evidence type="ECO:0000256" key="2">
    <source>
        <dbReference type="ARBA" id="ARBA00022617"/>
    </source>
</evidence>
<evidence type="ECO:0000313" key="11">
    <source>
        <dbReference type="EMBL" id="MBC8519628.1"/>
    </source>
</evidence>
<keyword evidence="3" id="KW-0812">Transmembrane</keyword>
<dbReference type="SUPFAM" id="SSF81901">
    <property type="entry name" value="HCP-like"/>
    <property type="match status" value="1"/>
</dbReference>
<comment type="subcellular location">
    <subcellularLocation>
        <location evidence="1">Membrane</location>
        <topology evidence="1">Single-pass membrane protein</topology>
    </subcellularLocation>
</comment>
<name>A0A8J6P7N4_9GAMM</name>
<evidence type="ECO:0000256" key="7">
    <source>
        <dbReference type="ARBA" id="ARBA00023136"/>
    </source>
</evidence>
<evidence type="ECO:0000256" key="1">
    <source>
        <dbReference type="ARBA" id="ARBA00004167"/>
    </source>
</evidence>
<feature type="domain" description="Cytochrome c" evidence="9">
    <location>
        <begin position="416"/>
        <end position="530"/>
    </location>
</feature>
<proteinExistence type="predicted"/>
<feature type="domain" description="TonB C-terminal" evidence="10">
    <location>
        <begin position="589"/>
        <end position="678"/>
    </location>
</feature>
<dbReference type="EMBL" id="JACNFK010000024">
    <property type="protein sequence ID" value="MBC8519628.1"/>
    <property type="molecule type" value="Genomic_DNA"/>
</dbReference>
<dbReference type="AlphaFoldDB" id="A0A8J6P7N4"/>
<evidence type="ECO:0000313" key="12">
    <source>
        <dbReference type="Proteomes" id="UP000654401"/>
    </source>
</evidence>
<keyword evidence="4 8" id="KW-0479">Metal-binding</keyword>
<dbReference type="GO" id="GO:0009055">
    <property type="term" value="F:electron transfer activity"/>
    <property type="evidence" value="ECO:0007669"/>
    <property type="project" value="InterPro"/>
</dbReference>
<keyword evidence="6 8" id="KW-0408">Iron</keyword>
<dbReference type="InterPro" id="IPR009056">
    <property type="entry name" value="Cyt_c-like_dom"/>
</dbReference>
<dbReference type="InterPro" id="IPR011990">
    <property type="entry name" value="TPR-like_helical_dom_sf"/>
</dbReference>
<dbReference type="SUPFAM" id="SSF74653">
    <property type="entry name" value="TolA/TonB C-terminal domain"/>
    <property type="match status" value="1"/>
</dbReference>
<dbReference type="Proteomes" id="UP000654401">
    <property type="component" value="Unassembled WGS sequence"/>
</dbReference>
<dbReference type="InterPro" id="IPR006260">
    <property type="entry name" value="TonB/TolA_C"/>
</dbReference>
<dbReference type="GO" id="GO:0016020">
    <property type="term" value="C:membrane"/>
    <property type="evidence" value="ECO:0007669"/>
    <property type="project" value="UniProtKB-SubCell"/>
</dbReference>
<evidence type="ECO:0000256" key="5">
    <source>
        <dbReference type="ARBA" id="ARBA00022989"/>
    </source>
</evidence>
<dbReference type="GO" id="GO:0055085">
    <property type="term" value="P:transmembrane transport"/>
    <property type="evidence" value="ECO:0007669"/>
    <property type="project" value="InterPro"/>
</dbReference>